<sequence length="495" mass="52865">MLGTLSMVLASTIVNVAIPDIMGSFGMDQSQAQWLATGFLAAMTATMLANAWAVESFGQRGTYIAAMVVFIVASIIGGIAPNEYVLIFSRVVQGAMAGIIQPLAMITIFQVFPEEERGRGMGIYGLGVIIGPALGPALGGVLVDIFSWRAVFFIALPSCLLAVFMGLLFLPERLGSGRRPNFDWTGFALLTVALTSLLWAFSNGQRLGWSSGLILFLLWGGVAAAVAFVFWQLHNPKPLLNLRVYTSYGFVCGSLLSFALGAALFGTTYLIPLFVQEVQGFTATWAGLVIMPAGLVMAAIFPLAGYLSDRAPAHQPIIAGLLFLALSCFLMARADVNAGFWLLAFWIVLSRLGLGLMMPPIGAGSLRTLPMPMLPQGSGAINFARQLGGAFGVNLMSVALARRTEFHTEALAQEVTAASRIGQDALTQLEAIYARTGVPETLQPAAALEFLGRMIHLQGYTRGFQDTFIILGFVFVLALLPAWLMGKAPRAPARG</sequence>
<comment type="subcellular location">
    <subcellularLocation>
        <location evidence="1">Cell membrane</location>
        <topology evidence="1">Multi-pass membrane protein</topology>
    </subcellularLocation>
</comment>
<dbReference type="PROSITE" id="PS50850">
    <property type="entry name" value="MFS"/>
    <property type="match status" value="1"/>
</dbReference>
<keyword evidence="7 8" id="KW-0472">Membrane</keyword>
<dbReference type="InterPro" id="IPR020846">
    <property type="entry name" value="MFS_dom"/>
</dbReference>
<evidence type="ECO:0000256" key="6">
    <source>
        <dbReference type="ARBA" id="ARBA00022989"/>
    </source>
</evidence>
<feature type="transmembrane region" description="Helical" evidence="8">
    <location>
        <begin position="61"/>
        <end position="81"/>
    </location>
</feature>
<feature type="transmembrane region" description="Helical" evidence="8">
    <location>
        <begin position="340"/>
        <end position="363"/>
    </location>
</feature>
<dbReference type="Proteomes" id="UP000256763">
    <property type="component" value="Unassembled WGS sequence"/>
</dbReference>
<reference evidence="11" key="1">
    <citation type="submission" date="2017-05" db="EMBL/GenBank/DDBJ databases">
        <authorList>
            <person name="Sharma S."/>
            <person name="Sidhu C."/>
            <person name="Pinnaka A.K."/>
        </authorList>
    </citation>
    <scope>NUCLEOTIDE SEQUENCE [LARGE SCALE GENOMIC DNA]</scope>
    <source>
        <strain evidence="11">AK93</strain>
    </source>
</reference>
<dbReference type="Pfam" id="PF07690">
    <property type="entry name" value="MFS_1"/>
    <property type="match status" value="1"/>
</dbReference>
<feature type="transmembrane region" description="Helical" evidence="8">
    <location>
        <begin position="245"/>
        <end position="271"/>
    </location>
</feature>
<dbReference type="CDD" id="cd17503">
    <property type="entry name" value="MFS_LmrB_MDR_like"/>
    <property type="match status" value="1"/>
</dbReference>
<dbReference type="PRINTS" id="PR01036">
    <property type="entry name" value="TCRTETB"/>
</dbReference>
<accession>A0A3E0X3L0</accession>
<feature type="transmembrane region" description="Helical" evidence="8">
    <location>
        <begin position="148"/>
        <end position="170"/>
    </location>
</feature>
<dbReference type="AlphaFoldDB" id="A0A3E0X3L0"/>
<feature type="transmembrane region" description="Helical" evidence="8">
    <location>
        <begin position="33"/>
        <end position="54"/>
    </location>
</feature>
<proteinExistence type="inferred from homology"/>
<feature type="transmembrane region" description="Helical" evidence="8">
    <location>
        <begin position="213"/>
        <end position="233"/>
    </location>
</feature>
<feature type="transmembrane region" description="Helical" evidence="8">
    <location>
        <begin position="283"/>
        <end position="304"/>
    </location>
</feature>
<comment type="similarity">
    <text evidence="2">Belongs to the major facilitator superfamily. EmrB family.</text>
</comment>
<dbReference type="SUPFAM" id="SSF103473">
    <property type="entry name" value="MFS general substrate transporter"/>
    <property type="match status" value="1"/>
</dbReference>
<evidence type="ECO:0000256" key="1">
    <source>
        <dbReference type="ARBA" id="ARBA00004651"/>
    </source>
</evidence>
<evidence type="ECO:0000256" key="2">
    <source>
        <dbReference type="ARBA" id="ARBA00008537"/>
    </source>
</evidence>
<feature type="domain" description="Major facilitator superfamily (MFS) profile" evidence="9">
    <location>
        <begin position="1"/>
        <end position="490"/>
    </location>
</feature>
<dbReference type="Gene3D" id="1.20.1250.20">
    <property type="entry name" value="MFS general substrate transporter like domains"/>
    <property type="match status" value="1"/>
</dbReference>
<evidence type="ECO:0000313" key="10">
    <source>
        <dbReference type="EMBL" id="RFA39628.1"/>
    </source>
</evidence>
<evidence type="ECO:0000259" key="9">
    <source>
        <dbReference type="PROSITE" id="PS50850"/>
    </source>
</evidence>
<keyword evidence="5 8" id="KW-0812">Transmembrane</keyword>
<name>A0A3E0X3L0_9GAMM</name>
<keyword evidence="3" id="KW-0813">Transport</keyword>
<evidence type="ECO:0000256" key="5">
    <source>
        <dbReference type="ARBA" id="ARBA00022692"/>
    </source>
</evidence>
<dbReference type="InterPro" id="IPR011701">
    <property type="entry name" value="MFS"/>
</dbReference>
<keyword evidence="6 8" id="KW-1133">Transmembrane helix</keyword>
<organism evidence="10 11">
    <name type="scientific">Alkalilimnicola ehrlichii</name>
    <dbReference type="NCBI Taxonomy" id="351052"/>
    <lineage>
        <taxon>Bacteria</taxon>
        <taxon>Pseudomonadati</taxon>
        <taxon>Pseudomonadota</taxon>
        <taxon>Gammaproteobacteria</taxon>
        <taxon>Chromatiales</taxon>
        <taxon>Ectothiorhodospiraceae</taxon>
        <taxon>Alkalilimnicola</taxon>
    </lineage>
</organism>
<evidence type="ECO:0000313" key="11">
    <source>
        <dbReference type="Proteomes" id="UP000256763"/>
    </source>
</evidence>
<dbReference type="InterPro" id="IPR036259">
    <property type="entry name" value="MFS_trans_sf"/>
</dbReference>
<dbReference type="NCBIfam" id="TIGR00711">
    <property type="entry name" value="efflux_EmrB"/>
    <property type="match status" value="1"/>
</dbReference>
<comment type="caution">
    <text evidence="10">The sequence shown here is derived from an EMBL/GenBank/DDBJ whole genome shotgun (WGS) entry which is preliminary data.</text>
</comment>
<protein>
    <submittedName>
        <fullName evidence="10">MFS transporter</fullName>
    </submittedName>
</protein>
<keyword evidence="11" id="KW-1185">Reference proteome</keyword>
<feature type="transmembrane region" description="Helical" evidence="8">
    <location>
        <begin position="121"/>
        <end position="142"/>
    </location>
</feature>
<keyword evidence="4" id="KW-1003">Cell membrane</keyword>
<gene>
    <name evidence="10" type="ORF">CAL65_00690</name>
</gene>
<feature type="transmembrane region" description="Helical" evidence="8">
    <location>
        <begin position="182"/>
        <end position="201"/>
    </location>
</feature>
<dbReference type="PANTHER" id="PTHR42718">
    <property type="entry name" value="MAJOR FACILITATOR SUPERFAMILY MULTIDRUG TRANSPORTER MFSC"/>
    <property type="match status" value="1"/>
</dbReference>
<dbReference type="EMBL" id="NFZW01000001">
    <property type="protein sequence ID" value="RFA39628.1"/>
    <property type="molecule type" value="Genomic_DNA"/>
</dbReference>
<dbReference type="InterPro" id="IPR004638">
    <property type="entry name" value="EmrB-like"/>
</dbReference>
<evidence type="ECO:0000256" key="3">
    <source>
        <dbReference type="ARBA" id="ARBA00022448"/>
    </source>
</evidence>
<feature type="transmembrane region" description="Helical" evidence="8">
    <location>
        <begin position="468"/>
        <end position="486"/>
    </location>
</feature>
<feature type="transmembrane region" description="Helical" evidence="8">
    <location>
        <begin position="316"/>
        <end position="334"/>
    </location>
</feature>
<evidence type="ECO:0000256" key="4">
    <source>
        <dbReference type="ARBA" id="ARBA00022475"/>
    </source>
</evidence>
<dbReference type="GO" id="GO:0005886">
    <property type="term" value="C:plasma membrane"/>
    <property type="evidence" value="ECO:0007669"/>
    <property type="project" value="UniProtKB-SubCell"/>
</dbReference>
<dbReference type="GO" id="GO:0022857">
    <property type="term" value="F:transmembrane transporter activity"/>
    <property type="evidence" value="ECO:0007669"/>
    <property type="project" value="InterPro"/>
</dbReference>
<dbReference type="PANTHER" id="PTHR42718:SF9">
    <property type="entry name" value="MAJOR FACILITATOR SUPERFAMILY MULTIDRUG TRANSPORTER MFSC"/>
    <property type="match status" value="1"/>
</dbReference>
<evidence type="ECO:0000256" key="8">
    <source>
        <dbReference type="SAM" id="Phobius"/>
    </source>
</evidence>
<dbReference type="Gene3D" id="1.20.1720.10">
    <property type="entry name" value="Multidrug resistance protein D"/>
    <property type="match status" value="1"/>
</dbReference>
<evidence type="ECO:0000256" key="7">
    <source>
        <dbReference type="ARBA" id="ARBA00023136"/>
    </source>
</evidence>